<evidence type="ECO:0000313" key="2">
    <source>
        <dbReference type="Proteomes" id="UP000030672"/>
    </source>
</evidence>
<dbReference type="Proteomes" id="UP000030672">
    <property type="component" value="Unassembled WGS sequence"/>
</dbReference>
<dbReference type="AlphaFoldDB" id="A0A074W5K2"/>
<dbReference type="InterPro" id="IPR036691">
    <property type="entry name" value="Endo/exonu/phosph_ase_sf"/>
</dbReference>
<organism evidence="1 2">
    <name type="scientific">Aureobasidium melanogenum (strain CBS 110374)</name>
    <name type="common">Aureobasidium pullulans var. melanogenum</name>
    <dbReference type="NCBI Taxonomy" id="1043003"/>
    <lineage>
        <taxon>Eukaryota</taxon>
        <taxon>Fungi</taxon>
        <taxon>Dikarya</taxon>
        <taxon>Ascomycota</taxon>
        <taxon>Pezizomycotina</taxon>
        <taxon>Dothideomycetes</taxon>
        <taxon>Dothideomycetidae</taxon>
        <taxon>Dothideales</taxon>
        <taxon>Saccotheciaceae</taxon>
        <taxon>Aureobasidium</taxon>
    </lineage>
</organism>
<dbReference type="SUPFAM" id="SSF56219">
    <property type="entry name" value="DNase I-like"/>
    <property type="match status" value="1"/>
</dbReference>
<accession>A0A074W5K2</accession>
<evidence type="ECO:0008006" key="3">
    <source>
        <dbReference type="Google" id="ProtNLM"/>
    </source>
</evidence>
<name>A0A074W5K2_AURM1</name>
<dbReference type="GeneID" id="63918833"/>
<sequence length="126" mass="13892">MWAGPVTDPSPANHPTGFINTLTQGGLGQCLPVGTVTRPADSAGSFGTTIDLVWATGDIQRRLCECKTRSDLEAESDHVPIETTIRMETPQTPQERRRKYKDMVIAKFRKHMQENPLGETVLNSIA</sequence>
<dbReference type="Gene3D" id="3.60.10.10">
    <property type="entry name" value="Endonuclease/exonuclease/phosphatase"/>
    <property type="match status" value="1"/>
</dbReference>
<evidence type="ECO:0000313" key="1">
    <source>
        <dbReference type="EMBL" id="KEQ57861.1"/>
    </source>
</evidence>
<proteinExistence type="predicted"/>
<protein>
    <recommendedName>
        <fullName evidence="3">Endonuclease/exonuclease/phosphatase domain-containing protein</fullName>
    </recommendedName>
</protein>
<dbReference type="HOGENOM" id="CLU_1981220_0_0_1"/>
<dbReference type="RefSeq" id="XP_040874885.1">
    <property type="nucleotide sequence ID" value="XM_041025460.1"/>
</dbReference>
<gene>
    <name evidence="1" type="ORF">M437DRAFT_70469</name>
</gene>
<keyword evidence="2" id="KW-1185">Reference proteome</keyword>
<reference evidence="1 2" key="1">
    <citation type="journal article" date="2014" name="BMC Genomics">
        <title>Genome sequencing of four Aureobasidium pullulans varieties: biotechnological potential, stress tolerance, and description of new species.</title>
        <authorList>
            <person name="Gostin Ar C."/>
            <person name="Ohm R.A."/>
            <person name="Kogej T."/>
            <person name="Sonjak S."/>
            <person name="Turk M."/>
            <person name="Zajc J."/>
            <person name="Zalar P."/>
            <person name="Grube M."/>
            <person name="Sun H."/>
            <person name="Han J."/>
            <person name="Sharma A."/>
            <person name="Chiniquy J."/>
            <person name="Ngan C.Y."/>
            <person name="Lipzen A."/>
            <person name="Barry K."/>
            <person name="Grigoriev I.V."/>
            <person name="Gunde-Cimerman N."/>
        </authorList>
    </citation>
    <scope>NUCLEOTIDE SEQUENCE [LARGE SCALE GENOMIC DNA]</scope>
    <source>
        <strain evidence="1 2">CBS 110374</strain>
    </source>
</reference>
<dbReference type="EMBL" id="KL584867">
    <property type="protein sequence ID" value="KEQ57861.1"/>
    <property type="molecule type" value="Genomic_DNA"/>
</dbReference>